<evidence type="ECO:0000256" key="1">
    <source>
        <dbReference type="ARBA" id="ARBA00023157"/>
    </source>
</evidence>
<dbReference type="EMBL" id="CAJPIN010087995">
    <property type="protein sequence ID" value="CAG2068372.1"/>
    <property type="molecule type" value="Genomic_DNA"/>
</dbReference>
<keyword evidence="1" id="KW-1015">Disulfide bond</keyword>
<dbReference type="InterPro" id="IPR036259">
    <property type="entry name" value="MFS_trans_sf"/>
</dbReference>
<dbReference type="Pfam" id="PF03137">
    <property type="entry name" value="OATP"/>
    <property type="match status" value="1"/>
</dbReference>
<proteinExistence type="predicted"/>
<sequence>MDSLKGLLQNKLLIYNIFAGVFYVMGEAGTMTFSMKYMEIQYHTSAAGASMISGSASVFAMIFGFLGSGYFIGRFKPRPRLVLGWNVILGAVHVIGSIIYIYLGCQDKGVYGLDPVTG</sequence>
<feature type="transmembrane region" description="Helical" evidence="2">
    <location>
        <begin position="47"/>
        <end position="71"/>
    </location>
</feature>
<feature type="transmembrane region" description="Helical" evidence="2">
    <location>
        <begin position="12"/>
        <end position="35"/>
    </location>
</feature>
<organism evidence="3 4">
    <name type="scientific">Timema podura</name>
    <name type="common">Walking stick</name>
    <dbReference type="NCBI Taxonomy" id="61482"/>
    <lineage>
        <taxon>Eukaryota</taxon>
        <taxon>Metazoa</taxon>
        <taxon>Ecdysozoa</taxon>
        <taxon>Arthropoda</taxon>
        <taxon>Hexapoda</taxon>
        <taxon>Insecta</taxon>
        <taxon>Pterygota</taxon>
        <taxon>Neoptera</taxon>
        <taxon>Polyneoptera</taxon>
        <taxon>Phasmatodea</taxon>
        <taxon>Timematodea</taxon>
        <taxon>Timematoidea</taxon>
        <taxon>Timematidae</taxon>
        <taxon>Timema</taxon>
    </lineage>
</organism>
<evidence type="ECO:0000313" key="3">
    <source>
        <dbReference type="EMBL" id="CAG2068372.1"/>
    </source>
</evidence>
<dbReference type="Proteomes" id="UP001153148">
    <property type="component" value="Unassembled WGS sequence"/>
</dbReference>
<accession>A0ABN7PQA7</accession>
<comment type="caution">
    <text evidence="3">The sequence shown here is derived from an EMBL/GenBank/DDBJ whole genome shotgun (WGS) entry which is preliminary data.</text>
</comment>
<name>A0ABN7PQA7_TIMPD</name>
<feature type="non-terminal residue" evidence="3">
    <location>
        <position position="118"/>
    </location>
</feature>
<evidence type="ECO:0008006" key="5">
    <source>
        <dbReference type="Google" id="ProtNLM"/>
    </source>
</evidence>
<protein>
    <recommendedName>
        <fullName evidence="5">Major facilitator superfamily (MFS) profile domain-containing protein</fullName>
    </recommendedName>
</protein>
<reference evidence="3" key="1">
    <citation type="submission" date="2021-03" db="EMBL/GenBank/DDBJ databases">
        <authorList>
            <person name="Tran Van P."/>
        </authorList>
    </citation>
    <scope>NUCLEOTIDE SEQUENCE</scope>
</reference>
<feature type="transmembrane region" description="Helical" evidence="2">
    <location>
        <begin position="83"/>
        <end position="103"/>
    </location>
</feature>
<dbReference type="SUPFAM" id="SSF103473">
    <property type="entry name" value="MFS general substrate transporter"/>
    <property type="match status" value="1"/>
</dbReference>
<keyword evidence="4" id="KW-1185">Reference proteome</keyword>
<evidence type="ECO:0000256" key="2">
    <source>
        <dbReference type="SAM" id="Phobius"/>
    </source>
</evidence>
<evidence type="ECO:0000313" key="4">
    <source>
        <dbReference type="Proteomes" id="UP001153148"/>
    </source>
</evidence>
<keyword evidence="2" id="KW-1133">Transmembrane helix</keyword>
<dbReference type="PANTHER" id="PTHR11388:SF131">
    <property type="entry name" value="SOLUTE CARRIER ORGANIC ANION TRANSPORTER FAMILY MEMBER"/>
    <property type="match status" value="1"/>
</dbReference>
<gene>
    <name evidence="3" type="ORF">TPAB3V08_LOCUS15315</name>
</gene>
<dbReference type="InterPro" id="IPR004156">
    <property type="entry name" value="OATP"/>
</dbReference>
<keyword evidence="2" id="KW-0472">Membrane</keyword>
<dbReference type="Gene3D" id="1.20.1250.20">
    <property type="entry name" value="MFS general substrate transporter like domains"/>
    <property type="match status" value="1"/>
</dbReference>
<keyword evidence="2" id="KW-0812">Transmembrane</keyword>
<dbReference type="PANTHER" id="PTHR11388">
    <property type="entry name" value="ORGANIC ANION TRANSPORTER"/>
    <property type="match status" value="1"/>
</dbReference>